<name>A0A0L8IEU8_OCTBM</name>
<keyword evidence="1" id="KW-0812">Transmembrane</keyword>
<gene>
    <name evidence="2" type="ORF">OCBIM_22009144mg</name>
</gene>
<dbReference type="AlphaFoldDB" id="A0A0L8IEU8"/>
<accession>A0A0L8IEU8</accession>
<evidence type="ECO:0000313" key="2">
    <source>
        <dbReference type="EMBL" id="KOG00017.1"/>
    </source>
</evidence>
<proteinExistence type="predicted"/>
<keyword evidence="1" id="KW-0472">Membrane</keyword>
<evidence type="ECO:0000256" key="1">
    <source>
        <dbReference type="SAM" id="Phobius"/>
    </source>
</evidence>
<sequence>MNTCACHCCLTYKVLHLEIVFTTCFCSVGSIYFYSQYLFSQLSFFIHIKYLNQQSSLSHTTHNDYYTFFFFLSSSILHHSCKQTVHS</sequence>
<feature type="transmembrane region" description="Helical" evidence="1">
    <location>
        <begin position="19"/>
        <end position="39"/>
    </location>
</feature>
<protein>
    <submittedName>
        <fullName evidence="2">Uncharacterized protein</fullName>
    </submittedName>
</protein>
<organism evidence="2">
    <name type="scientific">Octopus bimaculoides</name>
    <name type="common">California two-spotted octopus</name>
    <dbReference type="NCBI Taxonomy" id="37653"/>
    <lineage>
        <taxon>Eukaryota</taxon>
        <taxon>Metazoa</taxon>
        <taxon>Spiralia</taxon>
        <taxon>Lophotrochozoa</taxon>
        <taxon>Mollusca</taxon>
        <taxon>Cephalopoda</taxon>
        <taxon>Coleoidea</taxon>
        <taxon>Octopodiformes</taxon>
        <taxon>Octopoda</taxon>
        <taxon>Incirrata</taxon>
        <taxon>Octopodidae</taxon>
        <taxon>Octopus</taxon>
    </lineage>
</organism>
<keyword evidence="1" id="KW-1133">Transmembrane helix</keyword>
<dbReference type="EMBL" id="KQ415861">
    <property type="protein sequence ID" value="KOG00017.1"/>
    <property type="molecule type" value="Genomic_DNA"/>
</dbReference>
<reference evidence="2" key="1">
    <citation type="submission" date="2015-07" db="EMBL/GenBank/DDBJ databases">
        <title>MeaNS - Measles Nucleotide Surveillance Program.</title>
        <authorList>
            <person name="Tran T."/>
            <person name="Druce J."/>
        </authorList>
    </citation>
    <scope>NUCLEOTIDE SEQUENCE</scope>
    <source>
        <strain evidence="2">UCB-OBI-ISO-001</strain>
        <tissue evidence="2">Gonad</tissue>
    </source>
</reference>